<name>A0A8T4IV31_9ACTN</name>
<feature type="region of interest" description="Disordered" evidence="1">
    <location>
        <begin position="337"/>
        <end position="359"/>
    </location>
</feature>
<reference evidence="3" key="1">
    <citation type="submission" date="2021-04" db="EMBL/GenBank/DDBJ databases">
        <title>Sequencing of actinobacteria type strains.</title>
        <authorList>
            <person name="Nguyen G.-S."/>
            <person name="Wentzel A."/>
        </authorList>
    </citation>
    <scope>NUCLEOTIDE SEQUENCE</scope>
    <source>
        <strain evidence="3">DSM 42095</strain>
    </source>
</reference>
<comment type="caution">
    <text evidence="3">The sequence shown here is derived from an EMBL/GenBank/DDBJ whole genome shotgun (WGS) entry which is preliminary data.</text>
</comment>
<dbReference type="InterPro" id="IPR014729">
    <property type="entry name" value="Rossmann-like_a/b/a_fold"/>
</dbReference>
<feature type="domain" description="Asparagine synthetase" evidence="2">
    <location>
        <begin position="207"/>
        <end position="339"/>
    </location>
</feature>
<gene>
    <name evidence="3" type="ORF">KDA82_08870</name>
</gene>
<evidence type="ECO:0000313" key="4">
    <source>
        <dbReference type="Proteomes" id="UP000675554"/>
    </source>
</evidence>
<dbReference type="EMBL" id="JAGSMN010000173">
    <property type="protein sequence ID" value="MBR7673124.1"/>
    <property type="molecule type" value="Genomic_DNA"/>
</dbReference>
<feature type="compositionally biased region" description="Basic and acidic residues" evidence="1">
    <location>
        <begin position="340"/>
        <end position="349"/>
    </location>
</feature>
<dbReference type="Gene3D" id="3.40.50.620">
    <property type="entry name" value="HUPs"/>
    <property type="match status" value="1"/>
</dbReference>
<protein>
    <recommendedName>
        <fullName evidence="2">Asparagine synthetase domain-containing protein</fullName>
    </recommendedName>
</protein>
<dbReference type="Proteomes" id="UP000675554">
    <property type="component" value="Unassembled WGS sequence"/>
</dbReference>
<keyword evidence="4" id="KW-1185">Reference proteome</keyword>
<dbReference type="Pfam" id="PF00733">
    <property type="entry name" value="Asn_synthase"/>
    <property type="match status" value="1"/>
</dbReference>
<dbReference type="SUPFAM" id="SSF52402">
    <property type="entry name" value="Adenine nucleotide alpha hydrolases-like"/>
    <property type="match status" value="1"/>
</dbReference>
<proteinExistence type="predicted"/>
<dbReference type="GO" id="GO:0006529">
    <property type="term" value="P:asparagine biosynthetic process"/>
    <property type="evidence" value="ECO:0007669"/>
    <property type="project" value="InterPro"/>
</dbReference>
<organism evidence="3 4">
    <name type="scientific">Streptomyces daliensis</name>
    <dbReference type="NCBI Taxonomy" id="299421"/>
    <lineage>
        <taxon>Bacteria</taxon>
        <taxon>Bacillati</taxon>
        <taxon>Actinomycetota</taxon>
        <taxon>Actinomycetes</taxon>
        <taxon>Kitasatosporales</taxon>
        <taxon>Streptomycetaceae</taxon>
        <taxon>Streptomyces</taxon>
    </lineage>
</organism>
<dbReference type="GO" id="GO:0004066">
    <property type="term" value="F:asparagine synthase (glutamine-hydrolyzing) activity"/>
    <property type="evidence" value="ECO:0007669"/>
    <property type="project" value="InterPro"/>
</dbReference>
<sequence length="527" mass="57558">MLKFSITWASLESGPAEWTWTGHEWRHGASRIEPYGHPAVCHEMISDGATVAVISTERGRGIDASPGGPPVRVAPDAYRARLWDACHGALDWTTVELTPGTATVRAGTWAVAPLYLARSDSKLDGSWDLADLHEHCRADALVDREIARLLRLQHRYTHDTLWQGVYRLTERSTASWTADGLALAYPPGAPHTEPRALRPGADVLDAYEQLLAQAITQRHFSPGRSAVELSGGMDSANVAAGLAALGQPEFAAAAMLLGGEAREQQIRRRREMISAFGITRDTCTDVMAHLPLNPTGRRASGQPVSPYDDPWTEAEEVMMRALTRVGIGWSFGGTGGDELTSLRDDERPPPGEVPLPGPWTGKRTLAVMDHINDGIAPSPVLYDSTLLAFACRTPQFMRNGLWPVSPLADPELIRFAEWLPRPWREHKALNRLRLARLGLSPEGVHAPIPENFVHAMNVAMRRYVAPFLESMVREGSVLIDTGFVDGNGLARTVESESLKGPHGEMDRTLFHIASTEVGLRGMSGAGE</sequence>
<dbReference type="AlphaFoldDB" id="A0A8T4IV31"/>
<accession>A0A8T4IV31</accession>
<dbReference type="InterPro" id="IPR001962">
    <property type="entry name" value="Asn_synthase"/>
</dbReference>
<evidence type="ECO:0000256" key="1">
    <source>
        <dbReference type="SAM" id="MobiDB-lite"/>
    </source>
</evidence>
<evidence type="ECO:0000313" key="3">
    <source>
        <dbReference type="EMBL" id="MBR7673124.1"/>
    </source>
</evidence>
<evidence type="ECO:0000259" key="2">
    <source>
        <dbReference type="Pfam" id="PF00733"/>
    </source>
</evidence>